<comment type="caution">
    <text evidence="1">The sequence shown here is derived from an EMBL/GenBank/DDBJ whole genome shotgun (WGS) entry which is preliminary data.</text>
</comment>
<dbReference type="HAMAP" id="MF_03030">
    <property type="entry name" value="MGME1"/>
    <property type="match status" value="1"/>
</dbReference>
<dbReference type="STRING" id="282301.A0A267GX67"/>
<reference evidence="1 2" key="1">
    <citation type="submission" date="2017-06" db="EMBL/GenBank/DDBJ databases">
        <title>A platform for efficient transgenesis in Macrostomum lignano, a flatworm model organism for stem cell research.</title>
        <authorList>
            <person name="Berezikov E."/>
        </authorList>
    </citation>
    <scope>NUCLEOTIDE SEQUENCE [LARGE SCALE GENOMIC DNA]</scope>
    <source>
        <strain evidence="1">DV1</strain>
        <tissue evidence="1">Whole organism</tissue>
    </source>
</reference>
<accession>A0A267GX67</accession>
<sequence length="272" mass="29923">ILSRLIRAVRLSSSRRSLCSIGTEDYPFLGAAVPPQSDTDGQSASLPSVTTVLDRTRPPESAIALARWLRKKQEALGPEGFARYRAGLLSAGTQLHRSIWSYLESGDAQPEAEVAGFFQSVLPILRSVESVQSQEALVVHQQLGYKGRLDCLARLRPDEGDVNSGRQRPELLIEWKTAHERKIAGLKDAYDAPLQLASYLGALNQMRRCCHGNEDSLPPVDSAILVYAYPDGSPAACLRLGVDQLLPAWSAWLHRLRAFQLAQDRAAAKLTR</sequence>
<evidence type="ECO:0000313" key="2">
    <source>
        <dbReference type="Proteomes" id="UP000215902"/>
    </source>
</evidence>
<dbReference type="OrthoDB" id="5777131at2759"/>
<dbReference type="PANTHER" id="PTHR31340:SF3">
    <property type="entry name" value="MITOCHONDRIAL GENOME MAINTENANCE EXONUCLEASE 1"/>
    <property type="match status" value="1"/>
</dbReference>
<dbReference type="GO" id="GO:0008297">
    <property type="term" value="F:single-stranded DNA exodeoxyribonuclease activity"/>
    <property type="evidence" value="ECO:0007669"/>
    <property type="project" value="TreeGrafter"/>
</dbReference>
<dbReference type="AlphaFoldDB" id="A0A267GX67"/>
<protein>
    <recommendedName>
        <fullName evidence="3">Mitochondrial genome maintenance exonuclease 1</fullName>
    </recommendedName>
</protein>
<proteinExistence type="inferred from homology"/>
<name>A0A267GX67_9PLAT</name>
<feature type="non-terminal residue" evidence="1">
    <location>
        <position position="1"/>
    </location>
</feature>
<dbReference type="GO" id="GO:0005739">
    <property type="term" value="C:mitochondrion"/>
    <property type="evidence" value="ECO:0007669"/>
    <property type="project" value="TreeGrafter"/>
</dbReference>
<gene>
    <name evidence="1" type="ORF">BOX15_Mlig003194g2</name>
</gene>
<dbReference type="PANTHER" id="PTHR31340">
    <property type="entry name" value="MITOCHONDRIAL GENOME MAINTENANCE EXONUCLEASE 1"/>
    <property type="match status" value="1"/>
</dbReference>
<dbReference type="Proteomes" id="UP000215902">
    <property type="component" value="Unassembled WGS sequence"/>
</dbReference>
<evidence type="ECO:0008006" key="3">
    <source>
        <dbReference type="Google" id="ProtNLM"/>
    </source>
</evidence>
<dbReference type="EMBL" id="NIVC01000131">
    <property type="protein sequence ID" value="PAA89902.1"/>
    <property type="molecule type" value="Genomic_DNA"/>
</dbReference>
<dbReference type="GO" id="GO:0006264">
    <property type="term" value="P:mitochondrial DNA replication"/>
    <property type="evidence" value="ECO:0007669"/>
    <property type="project" value="TreeGrafter"/>
</dbReference>
<keyword evidence="2" id="KW-1185">Reference proteome</keyword>
<evidence type="ECO:0000313" key="1">
    <source>
        <dbReference type="EMBL" id="PAA89902.1"/>
    </source>
</evidence>
<organism evidence="1 2">
    <name type="scientific">Macrostomum lignano</name>
    <dbReference type="NCBI Taxonomy" id="282301"/>
    <lineage>
        <taxon>Eukaryota</taxon>
        <taxon>Metazoa</taxon>
        <taxon>Spiralia</taxon>
        <taxon>Lophotrochozoa</taxon>
        <taxon>Platyhelminthes</taxon>
        <taxon>Rhabditophora</taxon>
        <taxon>Macrostomorpha</taxon>
        <taxon>Macrostomida</taxon>
        <taxon>Macrostomidae</taxon>
        <taxon>Macrostomum</taxon>
    </lineage>
</organism>